<dbReference type="SUPFAM" id="SSF53335">
    <property type="entry name" value="S-adenosyl-L-methionine-dependent methyltransferases"/>
    <property type="match status" value="1"/>
</dbReference>
<dbReference type="PROSITE" id="PS00093">
    <property type="entry name" value="N4_MTASE"/>
    <property type="match status" value="1"/>
</dbReference>
<evidence type="ECO:0000259" key="9">
    <source>
        <dbReference type="Pfam" id="PF01170"/>
    </source>
</evidence>
<dbReference type="InterPro" id="IPR029063">
    <property type="entry name" value="SAM-dependent_MTases_sf"/>
</dbReference>
<keyword evidence="12" id="KW-1185">Reference proteome</keyword>
<dbReference type="EMBL" id="FNHW01000006">
    <property type="protein sequence ID" value="SDN51151.1"/>
    <property type="molecule type" value="Genomic_DNA"/>
</dbReference>
<protein>
    <recommendedName>
        <fullName evidence="2">site-specific DNA-methyltransferase (cytosine-N(4)-specific)</fullName>
        <ecNumber evidence="2">2.1.1.113</ecNumber>
    </recommendedName>
</protein>
<dbReference type="EC" id="2.1.1.113" evidence="2"/>
<evidence type="ECO:0000256" key="6">
    <source>
        <dbReference type="ARBA" id="ARBA00022747"/>
    </source>
</evidence>
<evidence type="ECO:0000256" key="4">
    <source>
        <dbReference type="ARBA" id="ARBA00022679"/>
    </source>
</evidence>
<evidence type="ECO:0000256" key="1">
    <source>
        <dbReference type="ARBA" id="ARBA00010203"/>
    </source>
</evidence>
<proteinExistence type="inferred from homology"/>
<reference evidence="12" key="1">
    <citation type="submission" date="2016-10" db="EMBL/GenBank/DDBJ databases">
        <authorList>
            <person name="Varghese N."/>
            <person name="Submissions S."/>
        </authorList>
    </citation>
    <scope>NUCLEOTIDE SEQUENCE [LARGE SCALE GENOMIC DNA]</scope>
    <source>
        <strain evidence="12">CGMCC 1.6854</strain>
    </source>
</reference>
<keyword evidence="7" id="KW-0238">DNA-binding</keyword>
<dbReference type="PRINTS" id="PR00507">
    <property type="entry name" value="N12N6MTFRASE"/>
</dbReference>
<evidence type="ECO:0000256" key="5">
    <source>
        <dbReference type="ARBA" id="ARBA00022691"/>
    </source>
</evidence>
<feature type="domain" description="Ribosomal RNA large subunit methyltransferase K/L-like methyltransferase" evidence="9">
    <location>
        <begin position="30"/>
        <end position="114"/>
    </location>
</feature>
<dbReference type="Pfam" id="PF01170">
    <property type="entry name" value="UPF0020"/>
    <property type="match status" value="1"/>
</dbReference>
<name>A0A1H0BZP8_9BACL</name>
<keyword evidence="6" id="KW-0680">Restriction system</keyword>
<evidence type="ECO:0000256" key="3">
    <source>
        <dbReference type="ARBA" id="ARBA00022603"/>
    </source>
</evidence>
<dbReference type="InterPro" id="IPR002941">
    <property type="entry name" value="DNA_methylase_N4/N6"/>
</dbReference>
<keyword evidence="3 11" id="KW-0489">Methyltransferase</keyword>
<keyword evidence="5" id="KW-0949">S-adenosyl-L-methionine</keyword>
<evidence type="ECO:0000313" key="12">
    <source>
        <dbReference type="Proteomes" id="UP000199544"/>
    </source>
</evidence>
<accession>A0A1H0BZP8</accession>
<dbReference type="InterPro" id="IPR017985">
    <property type="entry name" value="MeTrfase_CN4_CS"/>
</dbReference>
<dbReference type="GO" id="GO:0009307">
    <property type="term" value="P:DNA restriction-modification system"/>
    <property type="evidence" value="ECO:0007669"/>
    <property type="project" value="UniProtKB-KW"/>
</dbReference>
<evidence type="ECO:0000313" key="11">
    <source>
        <dbReference type="EMBL" id="SDN51151.1"/>
    </source>
</evidence>
<dbReference type="GO" id="GO:0015667">
    <property type="term" value="F:site-specific DNA-methyltransferase (cytosine-N4-specific) activity"/>
    <property type="evidence" value="ECO:0007669"/>
    <property type="project" value="UniProtKB-EC"/>
</dbReference>
<comment type="similarity">
    <text evidence="1">Belongs to the N(4)/N(6)-methyltransferase family. N(4) subfamily.</text>
</comment>
<dbReference type="GO" id="GO:0008170">
    <property type="term" value="F:N-methyltransferase activity"/>
    <property type="evidence" value="ECO:0007669"/>
    <property type="project" value="InterPro"/>
</dbReference>
<dbReference type="AlphaFoldDB" id="A0A1H0BZP8"/>
<evidence type="ECO:0000259" key="10">
    <source>
        <dbReference type="Pfam" id="PF01555"/>
    </source>
</evidence>
<keyword evidence="4 11" id="KW-0808">Transferase</keyword>
<dbReference type="Gene3D" id="3.40.50.150">
    <property type="entry name" value="Vaccinia Virus protein VP39"/>
    <property type="match status" value="2"/>
</dbReference>
<evidence type="ECO:0000256" key="2">
    <source>
        <dbReference type="ARBA" id="ARBA00012185"/>
    </source>
</evidence>
<sequence>MQMIQKFKMDLDNILKTEKANLTHNFHPYPAKFIPQMPREIMNYLNITKGSKILDPFCGSGTTLVEACLLGIDSVGVDSNPIAILSSKVKSTPLNENQLSTLDSFLNSLMLQKANVDYEIADEKLNNFKNRDHWFERNMFIELMYIKGLISTLDDIQVKDFFRLALSSIVVKCSNQDSDTRWVARSKDLPNGYAFDSFIKKSNDMINRIKEFSNAQKGISQVFYGDSRNLSFLENNVIDHIITSPPYLNSFDYYLYHKLRMFILGYDHKEAQELEIGSRNKHNDKKHGMNTYFDSIKEVFTESYRVLKPNGICCVVIGDSIVKSELVEMDKEYRRVFEDIGYEYIECFSYNQRKYTNSFTKNLKTQYKNGHFIFFKK</sequence>
<dbReference type="GO" id="GO:0003677">
    <property type="term" value="F:DNA binding"/>
    <property type="evidence" value="ECO:0007669"/>
    <property type="project" value="UniProtKB-KW"/>
</dbReference>
<dbReference type="Proteomes" id="UP000199544">
    <property type="component" value="Unassembled WGS sequence"/>
</dbReference>
<evidence type="ECO:0000256" key="7">
    <source>
        <dbReference type="ARBA" id="ARBA00023125"/>
    </source>
</evidence>
<evidence type="ECO:0000256" key="8">
    <source>
        <dbReference type="ARBA" id="ARBA00049120"/>
    </source>
</evidence>
<dbReference type="STRING" id="459525.SAMN04488137_4715"/>
<feature type="domain" description="DNA methylase N-4/N-6" evidence="10">
    <location>
        <begin position="238"/>
        <end position="356"/>
    </location>
</feature>
<comment type="catalytic activity">
    <reaction evidence="8">
        <text>a 2'-deoxycytidine in DNA + S-adenosyl-L-methionine = an N(4)-methyl-2'-deoxycytidine in DNA + S-adenosyl-L-homocysteine + H(+)</text>
        <dbReference type="Rhea" id="RHEA:16857"/>
        <dbReference type="Rhea" id="RHEA-COMP:11369"/>
        <dbReference type="Rhea" id="RHEA-COMP:13674"/>
        <dbReference type="ChEBI" id="CHEBI:15378"/>
        <dbReference type="ChEBI" id="CHEBI:57856"/>
        <dbReference type="ChEBI" id="CHEBI:59789"/>
        <dbReference type="ChEBI" id="CHEBI:85452"/>
        <dbReference type="ChEBI" id="CHEBI:137933"/>
        <dbReference type="EC" id="2.1.1.113"/>
    </reaction>
</comment>
<dbReference type="OrthoDB" id="9800801at2"/>
<gene>
    <name evidence="11" type="ORF">SAMN04488137_4715</name>
</gene>
<dbReference type="Pfam" id="PF01555">
    <property type="entry name" value="N6_N4_Mtase"/>
    <property type="match status" value="1"/>
</dbReference>
<organism evidence="11 12">
    <name type="scientific">Fictibacillus solisalsi</name>
    <dbReference type="NCBI Taxonomy" id="459525"/>
    <lineage>
        <taxon>Bacteria</taxon>
        <taxon>Bacillati</taxon>
        <taxon>Bacillota</taxon>
        <taxon>Bacilli</taxon>
        <taxon>Bacillales</taxon>
        <taxon>Fictibacillaceae</taxon>
        <taxon>Fictibacillus</taxon>
    </lineage>
</organism>
<dbReference type="InterPro" id="IPR000241">
    <property type="entry name" value="RlmKL-like_Mtase"/>
</dbReference>
<dbReference type="GO" id="GO:0032259">
    <property type="term" value="P:methylation"/>
    <property type="evidence" value="ECO:0007669"/>
    <property type="project" value="UniProtKB-KW"/>
</dbReference>
<dbReference type="RefSeq" id="WP_090239028.1">
    <property type="nucleotide sequence ID" value="NZ_FNHW01000006.1"/>
</dbReference>